<protein>
    <submittedName>
        <fullName evidence="1">Uncharacterized protein</fullName>
    </submittedName>
</protein>
<dbReference type="PATRIC" id="fig|1915.4.peg.9162"/>
<keyword evidence="2" id="KW-1185">Reference proteome</keyword>
<dbReference type="RefSeq" id="WP_067444082.1">
    <property type="nucleotide sequence ID" value="NZ_CP016438.1"/>
</dbReference>
<dbReference type="STRING" id="1915.SLINC_8321"/>
<dbReference type="AlphaFoldDB" id="A0A1B1MPL6"/>
<organism evidence="1 2">
    <name type="scientific">Streptomyces lincolnensis</name>
    <dbReference type="NCBI Taxonomy" id="1915"/>
    <lineage>
        <taxon>Bacteria</taxon>
        <taxon>Bacillati</taxon>
        <taxon>Actinomycetota</taxon>
        <taxon>Actinomycetes</taxon>
        <taxon>Kitasatosporales</taxon>
        <taxon>Streptomycetaceae</taxon>
        <taxon>Streptomyces</taxon>
    </lineage>
</organism>
<gene>
    <name evidence="1" type="ORF">SLINC_8321</name>
</gene>
<reference evidence="1 2" key="1">
    <citation type="submission" date="2016-07" db="EMBL/GenBank/DDBJ databases">
        <title>Enhancement of antibiotic productionsby engineered nitrateutilization in actinobacteria.</title>
        <authorList>
            <person name="Meng S.C."/>
        </authorList>
    </citation>
    <scope>NUCLEOTIDE SEQUENCE [LARGE SCALE GENOMIC DNA]</scope>
    <source>
        <strain evidence="1 2">NRRL 2936</strain>
    </source>
</reference>
<evidence type="ECO:0000313" key="1">
    <source>
        <dbReference type="EMBL" id="ANS70545.1"/>
    </source>
</evidence>
<accession>A0A1B1MPL6</accession>
<proteinExistence type="predicted"/>
<evidence type="ECO:0000313" key="2">
    <source>
        <dbReference type="Proteomes" id="UP000092598"/>
    </source>
</evidence>
<dbReference type="Proteomes" id="UP000092598">
    <property type="component" value="Chromosome"/>
</dbReference>
<dbReference type="KEGG" id="sls:SLINC_8321"/>
<sequence length="364" mass="39145">MTHERRRGMAERLRDVHPHLDIRVVCDRGPQGERGSLRSARRAWAVAAPWATHHLVLQDDVRLTGNFLDVVGELIEHRPDGVSSLFVEWGSWTASVARVAALCGAGWAEVVDNYVPTQAVVMPVALAKDVSAWFEEALGRDEPDDVTLRRYLRSAGLTPQVAVPNAVEHRDAASLTGNSRHGMRCATCWTAGATSLSGVDLRRSVTGVDAVPVLAWWGEPGAYFRFRDPTADEGWRKVPALAALADLGFDPDRVLRLAGDALSREPHAERARQLIGEPLLSELWLAAYGLGVCAAAAGASPAAEGMETRVGRRALGTMALGALRNRVPRPLFATAAAVLTPVVRGAVRVGLGVSPVTNVPEQHT</sequence>
<name>A0A1B1MPL6_STRLN</name>
<dbReference type="EMBL" id="CP016438">
    <property type="protein sequence ID" value="ANS70545.1"/>
    <property type="molecule type" value="Genomic_DNA"/>
</dbReference>